<feature type="compositionally biased region" description="Gly residues" evidence="2">
    <location>
        <begin position="323"/>
        <end position="342"/>
    </location>
</feature>
<feature type="compositionally biased region" description="Gly residues" evidence="2">
    <location>
        <begin position="671"/>
        <end position="683"/>
    </location>
</feature>
<keyword evidence="3" id="KW-0812">Transmembrane</keyword>
<dbReference type="EMBL" id="CM008962">
    <property type="protein sequence ID" value="PNW88513.1"/>
    <property type="molecule type" value="Genomic_DNA"/>
</dbReference>
<dbReference type="PANTHER" id="PTHR13890:SF31">
    <property type="entry name" value="MAGNESIUM TRANSPORTER MRS2-2-RELATED"/>
    <property type="match status" value="1"/>
</dbReference>
<evidence type="ECO:0000256" key="2">
    <source>
        <dbReference type="SAM" id="MobiDB-lite"/>
    </source>
</evidence>
<dbReference type="Pfam" id="PF22099">
    <property type="entry name" value="MRS2-like"/>
    <property type="match status" value="1"/>
</dbReference>
<dbReference type="InParanoid" id="A0A2K3E6W7"/>
<feature type="region of interest" description="Disordered" evidence="2">
    <location>
        <begin position="35"/>
        <end position="58"/>
    </location>
</feature>
<reference evidence="4 5" key="1">
    <citation type="journal article" date="2007" name="Science">
        <title>The Chlamydomonas genome reveals the evolution of key animal and plant functions.</title>
        <authorList>
            <person name="Merchant S.S."/>
            <person name="Prochnik S.E."/>
            <person name="Vallon O."/>
            <person name="Harris E.H."/>
            <person name="Karpowicz S.J."/>
            <person name="Witman G.B."/>
            <person name="Terry A."/>
            <person name="Salamov A."/>
            <person name="Fritz-Laylin L.K."/>
            <person name="Marechal-Drouard L."/>
            <person name="Marshall W.F."/>
            <person name="Qu L.H."/>
            <person name="Nelson D.R."/>
            <person name="Sanderfoot A.A."/>
            <person name="Spalding M.H."/>
            <person name="Kapitonov V.V."/>
            <person name="Ren Q."/>
            <person name="Ferris P."/>
            <person name="Lindquist E."/>
            <person name="Shapiro H."/>
            <person name="Lucas S.M."/>
            <person name="Grimwood J."/>
            <person name="Schmutz J."/>
            <person name="Cardol P."/>
            <person name="Cerutti H."/>
            <person name="Chanfreau G."/>
            <person name="Chen C.L."/>
            <person name="Cognat V."/>
            <person name="Croft M.T."/>
            <person name="Dent R."/>
            <person name="Dutcher S."/>
            <person name="Fernandez E."/>
            <person name="Fukuzawa H."/>
            <person name="Gonzalez-Ballester D."/>
            <person name="Gonzalez-Halphen D."/>
            <person name="Hallmann A."/>
            <person name="Hanikenne M."/>
            <person name="Hippler M."/>
            <person name="Inwood W."/>
            <person name="Jabbari K."/>
            <person name="Kalanon M."/>
            <person name="Kuras R."/>
            <person name="Lefebvre P.A."/>
            <person name="Lemaire S.D."/>
            <person name="Lobanov A.V."/>
            <person name="Lohr M."/>
            <person name="Manuell A."/>
            <person name="Meier I."/>
            <person name="Mets L."/>
            <person name="Mittag M."/>
            <person name="Mittelmeier T."/>
            <person name="Moroney J.V."/>
            <person name="Moseley J."/>
            <person name="Napoli C."/>
            <person name="Nedelcu A.M."/>
            <person name="Niyogi K."/>
            <person name="Novoselov S.V."/>
            <person name="Paulsen I.T."/>
            <person name="Pazour G."/>
            <person name="Purton S."/>
            <person name="Ral J.P."/>
            <person name="Riano-Pachon D.M."/>
            <person name="Riekhof W."/>
            <person name="Rymarquis L."/>
            <person name="Schroda M."/>
            <person name="Stern D."/>
            <person name="Umen J."/>
            <person name="Willows R."/>
            <person name="Wilson N."/>
            <person name="Zimmer S.L."/>
            <person name="Allmer J."/>
            <person name="Balk J."/>
            <person name="Bisova K."/>
            <person name="Chen C.J."/>
            <person name="Elias M."/>
            <person name="Gendler K."/>
            <person name="Hauser C."/>
            <person name="Lamb M.R."/>
            <person name="Ledford H."/>
            <person name="Long J.C."/>
            <person name="Minagawa J."/>
            <person name="Page M.D."/>
            <person name="Pan J."/>
            <person name="Pootakham W."/>
            <person name="Roje S."/>
            <person name="Rose A."/>
            <person name="Stahlberg E."/>
            <person name="Terauchi A.M."/>
            <person name="Yang P."/>
            <person name="Ball S."/>
            <person name="Bowler C."/>
            <person name="Dieckmann C.L."/>
            <person name="Gladyshev V.N."/>
            <person name="Green P."/>
            <person name="Jorgensen R."/>
            <person name="Mayfield S."/>
            <person name="Mueller-Roeber B."/>
            <person name="Rajamani S."/>
            <person name="Sayre R.T."/>
            <person name="Brokstein P."/>
            <person name="Dubchak I."/>
            <person name="Goodstein D."/>
            <person name="Hornick L."/>
            <person name="Huang Y.W."/>
            <person name="Jhaveri J."/>
            <person name="Luo Y."/>
            <person name="Martinez D."/>
            <person name="Ngau W.C."/>
            <person name="Otillar B."/>
            <person name="Poliakov A."/>
            <person name="Porter A."/>
            <person name="Szajkowski L."/>
            <person name="Werner G."/>
            <person name="Zhou K."/>
            <person name="Grigoriev I.V."/>
            <person name="Rokhsar D.S."/>
            <person name="Grossman A.R."/>
        </authorList>
    </citation>
    <scope>NUCLEOTIDE SEQUENCE [LARGE SCALE GENOMIC DNA]</scope>
    <source>
        <strain evidence="5">CC-503</strain>
    </source>
</reference>
<comment type="similarity">
    <text evidence="1">Belongs to the CorA metal ion transporter (MIT) (TC 1.A.35.5) family.</text>
</comment>
<feature type="region of interest" description="Disordered" evidence="2">
    <location>
        <begin position="161"/>
        <end position="180"/>
    </location>
</feature>
<dbReference type="Proteomes" id="UP000006906">
    <property type="component" value="Chromosome 1"/>
</dbReference>
<dbReference type="AlphaFoldDB" id="A0A2K3E6W7"/>
<keyword evidence="5" id="KW-1185">Reference proteome</keyword>
<evidence type="ECO:0000313" key="5">
    <source>
        <dbReference type="Proteomes" id="UP000006906"/>
    </source>
</evidence>
<dbReference type="GeneID" id="5715409"/>
<dbReference type="PANTHER" id="PTHR13890">
    <property type="entry name" value="RNA SPLICING PROTEIN MRS2, MITOCHONDRIAL"/>
    <property type="match status" value="1"/>
</dbReference>
<sequence length="813" mass="82273">MMFSHRLQHSPQSQGYRPLVGDSYSHYNSLNQSHAELSGHGGVHADGQPMLSRSGTLTTGKSFGDLRALQVVQGRSRAKKSRAMKWLVLRASGERQIFTLDKRQLIQTCKLEIPIRDMKLMDSALGTETLAQLLVRDNALVFAMEHVRIIIMHDKVVVPLDESGPPPPPAPAPSAATVAAASSSQELKDRFIAHMEGVVMDWALQHGATLADIDTVTCTGAGGGGGGAYGGAAGSGVGGGGSVAGLGSPMASTGGAGAGAGSERHAHSSAFHVGFGATGGSGHPAAPSANNTGHGGNTIAAHLEAHGGAGGGSGRAGSARTPTGGGSAPAAGAGAGAGTGAAGGCAPSGLTSSGLAAHQAAGGGSLGGGMGAQGGMADTASQTAFDPEYQPFEMLVLETALSEICTHLSRDTDVLQLHCQPALEALMKTADTANLEAVRRVKTQHSRLVTRVAAVRETMERLMEDDDDMVRMCLTQQVRMRLAAVTAAAQAQVQQMQAAAAAAQAAQAAAAAGTPGGVPPALTSIGSHSGHGPSHHNSAGAAVPILVPHSPGSPPGAHSPPHLDPAQQLAMINLMGSSISTSYMRPASLAARAMRHSVAKGKGALGEALAEAAAAAAAAAAAQAAAAQMAQAAAMERASSAGTPLGLGHSGGSSSSAAAAMTPGAAPMAGGSGMAGGAPGAGGMSASDLQPEPHEHDFLDVENLLESYMIIVDTTYQTLMSIGEYIDDTEDLINIQLDYSRNKLIRFDILITTGTFAAAFFNMMTGMLGENLVLPDTITQDIRGFIIINVGTLCFCFATFFTLVAVFKWNRVL</sequence>
<dbReference type="FunFam" id="2.40.128.330:FF:000010">
    <property type="entry name" value="Magnesium transporter MRS2-6, mitochondrial"/>
    <property type="match status" value="1"/>
</dbReference>
<dbReference type="GO" id="GO:0015095">
    <property type="term" value="F:magnesium ion transmembrane transporter activity"/>
    <property type="evidence" value="ECO:0000318"/>
    <property type="project" value="GO_Central"/>
</dbReference>
<proteinExistence type="inferred from homology"/>
<dbReference type="KEGG" id="cre:CHLRE_01g032800v5"/>
<name>A0A2K3E6W7_CHLRE</name>
<dbReference type="Gramene" id="PNW88513">
    <property type="protein sequence ID" value="PNW88513"/>
    <property type="gene ID" value="CHLRE_01g032800v5"/>
</dbReference>
<feature type="region of interest" description="Disordered" evidence="2">
    <location>
        <begin position="512"/>
        <end position="564"/>
    </location>
</feature>
<dbReference type="STRING" id="3055.A0A2K3E6W7"/>
<organism evidence="4 5">
    <name type="scientific">Chlamydomonas reinhardtii</name>
    <name type="common">Chlamydomonas smithii</name>
    <dbReference type="NCBI Taxonomy" id="3055"/>
    <lineage>
        <taxon>Eukaryota</taxon>
        <taxon>Viridiplantae</taxon>
        <taxon>Chlorophyta</taxon>
        <taxon>core chlorophytes</taxon>
        <taxon>Chlorophyceae</taxon>
        <taxon>CS clade</taxon>
        <taxon>Chlamydomonadales</taxon>
        <taxon>Chlamydomonadaceae</taxon>
        <taxon>Chlamydomonas</taxon>
    </lineage>
</organism>
<keyword evidence="3" id="KW-1133">Transmembrane helix</keyword>
<feature type="transmembrane region" description="Helical" evidence="3">
    <location>
        <begin position="784"/>
        <end position="807"/>
    </location>
</feature>
<dbReference type="GO" id="GO:0015693">
    <property type="term" value="P:magnesium ion transport"/>
    <property type="evidence" value="ECO:0000318"/>
    <property type="project" value="GO_Central"/>
</dbReference>
<dbReference type="InterPro" id="IPR039204">
    <property type="entry name" value="MRS2-like"/>
</dbReference>
<protein>
    <recommendedName>
        <fullName evidence="6">Magnesium transporter</fullName>
    </recommendedName>
</protein>
<accession>A0A2K3E6W7</accession>
<dbReference type="ExpressionAtlas" id="A0A2K3E6W7">
    <property type="expression patterns" value="baseline"/>
</dbReference>
<evidence type="ECO:0000256" key="1">
    <source>
        <dbReference type="ARBA" id="ARBA00007535"/>
    </source>
</evidence>
<keyword evidence="3" id="KW-0472">Membrane</keyword>
<gene>
    <name evidence="4" type="ORF">CHLRE_01g032800v5</name>
</gene>
<feature type="region of interest" description="Disordered" evidence="2">
    <location>
        <begin position="272"/>
        <end position="342"/>
    </location>
</feature>
<dbReference type="OrthoDB" id="10251508at2759"/>
<dbReference type="Gene3D" id="1.20.58.340">
    <property type="entry name" value="Magnesium transport protein CorA, transmembrane region"/>
    <property type="match status" value="2"/>
</dbReference>
<evidence type="ECO:0000313" key="4">
    <source>
        <dbReference type="EMBL" id="PNW88513.1"/>
    </source>
</evidence>
<feature type="transmembrane region" description="Helical" evidence="3">
    <location>
        <begin position="744"/>
        <end position="764"/>
    </location>
</feature>
<feature type="compositionally biased region" description="Low complexity" evidence="2">
    <location>
        <begin position="526"/>
        <end position="542"/>
    </location>
</feature>
<dbReference type="RefSeq" id="XP_042928577.1">
    <property type="nucleotide sequence ID" value="XM_043058663.1"/>
</dbReference>
<dbReference type="PaxDb" id="3055-EDP09344"/>
<feature type="region of interest" description="Disordered" evidence="2">
    <location>
        <begin position="671"/>
        <end position="693"/>
    </location>
</feature>
<dbReference type="Gene3D" id="2.40.128.330">
    <property type="match status" value="1"/>
</dbReference>
<evidence type="ECO:0000256" key="3">
    <source>
        <dbReference type="SAM" id="Phobius"/>
    </source>
</evidence>
<evidence type="ECO:0008006" key="6">
    <source>
        <dbReference type="Google" id="ProtNLM"/>
    </source>
</evidence>